<dbReference type="SUPFAM" id="SSF53474">
    <property type="entry name" value="alpha/beta-Hydrolases"/>
    <property type="match status" value="1"/>
</dbReference>
<dbReference type="Pfam" id="PF12146">
    <property type="entry name" value="Hydrolase_4"/>
    <property type="match status" value="1"/>
</dbReference>
<feature type="compositionally biased region" description="Basic and acidic residues" evidence="1">
    <location>
        <begin position="116"/>
        <end position="128"/>
    </location>
</feature>
<feature type="region of interest" description="Disordered" evidence="1">
    <location>
        <begin position="105"/>
        <end position="128"/>
    </location>
</feature>
<evidence type="ECO:0000313" key="4">
    <source>
        <dbReference type="EMBL" id="RKO97188.1"/>
    </source>
</evidence>
<dbReference type="AlphaFoldDB" id="A0A4P9WY34"/>
<sequence>MATSRLLRCLSCLSLSLALLTALLSLGLRDARASPFGPLDSEDAPPPRKSAPPHADGEMLEMARLDRLDAMPSLPTRDRTPPALADASEGRSLFVWWPRQATADSDSDFDYDPDAEDKSTSDAEQDRTRGLVEAADGADAHRNTLVHPAAASQDSASQDTVDQETVDQDTVDQDIMSDEAMSPSTAGQNAETSSLASQVVASPGSIWGWSFNHAEDEPGLAELVAEGRLTELLWKTMNKRTSAIKTTLPPKPRPVLLSMPIPPPAISELRLTLERHLPALWHDRMHHLWAAGRNFTIESKIPFPNGQFITLQGRHWSQMDISGRPPSKILIIVNGRTETFLRYREDLHDALSMGWDVWMYDHRGQGVNTARMCSRPHLGTINSYQEYDDDFDQVLTEVILPWREAMDYEHIPIVMRGHSLGGVIAIRAAMRHPDVFQRVALTSPAVRLRSRGVGYRLFDFLNRWQGSVCDTLPWYYEPPKVELTVDYYRTCTMTSYTRFLMQFEAVLKYDDPSRMISGASYRWLSEIKRIGDDLTALPGETDGEVSGSAAAASIWLTKAELNPSPKTKNLIPEDRLYQNEVLKTPTFVAYDLLDEVIDPEGQKALKRKYPDMIRLSEFRGLHHQMWSAADIHRVPLMYQIYEFLKSDSPRP</sequence>
<dbReference type="Gene3D" id="3.40.50.1820">
    <property type="entry name" value="alpha/beta hydrolase"/>
    <property type="match status" value="1"/>
</dbReference>
<dbReference type="GO" id="GO:0016787">
    <property type="term" value="F:hydrolase activity"/>
    <property type="evidence" value="ECO:0007669"/>
    <property type="project" value="UniProtKB-KW"/>
</dbReference>
<dbReference type="EMBL" id="ML009374">
    <property type="protein sequence ID" value="RKO97188.1"/>
    <property type="molecule type" value="Genomic_DNA"/>
</dbReference>
<evidence type="ECO:0000256" key="2">
    <source>
        <dbReference type="SAM" id="SignalP"/>
    </source>
</evidence>
<reference evidence="5" key="1">
    <citation type="journal article" date="2018" name="Nat. Microbiol.">
        <title>Leveraging single-cell genomics to expand the fungal tree of life.</title>
        <authorList>
            <person name="Ahrendt S.R."/>
            <person name="Quandt C.A."/>
            <person name="Ciobanu D."/>
            <person name="Clum A."/>
            <person name="Salamov A."/>
            <person name="Andreopoulos B."/>
            <person name="Cheng J.F."/>
            <person name="Woyke T."/>
            <person name="Pelin A."/>
            <person name="Henrissat B."/>
            <person name="Reynolds N.K."/>
            <person name="Benny G.L."/>
            <person name="Smith M.E."/>
            <person name="James T.Y."/>
            <person name="Grigoriev I.V."/>
        </authorList>
    </citation>
    <scope>NUCLEOTIDE SEQUENCE [LARGE SCALE GENOMIC DNA]</scope>
    <source>
        <strain evidence="5">ATCC 52028</strain>
    </source>
</reference>
<dbReference type="InterPro" id="IPR022742">
    <property type="entry name" value="Hydrolase_4"/>
</dbReference>
<evidence type="ECO:0000313" key="5">
    <source>
        <dbReference type="Proteomes" id="UP000268535"/>
    </source>
</evidence>
<evidence type="ECO:0000256" key="1">
    <source>
        <dbReference type="SAM" id="MobiDB-lite"/>
    </source>
</evidence>
<gene>
    <name evidence="4" type="ORF">CAUPRSCDRAFT_11129</name>
</gene>
<dbReference type="InterPro" id="IPR029058">
    <property type="entry name" value="AB_hydrolase_fold"/>
</dbReference>
<proteinExistence type="predicted"/>
<feature type="domain" description="Serine aminopeptidase S33" evidence="3">
    <location>
        <begin position="325"/>
        <end position="536"/>
    </location>
</feature>
<keyword evidence="2" id="KW-0732">Signal</keyword>
<feature type="chain" id="PRO_5020555900" evidence="2">
    <location>
        <begin position="34"/>
        <end position="651"/>
    </location>
</feature>
<keyword evidence="4" id="KW-0378">Hydrolase</keyword>
<protein>
    <submittedName>
        <fullName evidence="4">Alpha/beta-hydrolase</fullName>
    </submittedName>
</protein>
<organism evidence="4 5">
    <name type="scientific">Caulochytrium protostelioides</name>
    <dbReference type="NCBI Taxonomy" id="1555241"/>
    <lineage>
        <taxon>Eukaryota</taxon>
        <taxon>Fungi</taxon>
        <taxon>Fungi incertae sedis</taxon>
        <taxon>Chytridiomycota</taxon>
        <taxon>Chytridiomycota incertae sedis</taxon>
        <taxon>Chytridiomycetes</taxon>
        <taxon>Caulochytriales</taxon>
        <taxon>Caulochytriaceae</taxon>
        <taxon>Caulochytrium</taxon>
    </lineage>
</organism>
<feature type="region of interest" description="Disordered" evidence="1">
    <location>
        <begin position="36"/>
        <end position="55"/>
    </location>
</feature>
<feature type="compositionally biased region" description="Acidic residues" evidence="1">
    <location>
        <begin position="105"/>
        <end position="115"/>
    </location>
</feature>
<dbReference type="Proteomes" id="UP000268535">
    <property type="component" value="Unassembled WGS sequence"/>
</dbReference>
<evidence type="ECO:0000259" key="3">
    <source>
        <dbReference type="Pfam" id="PF12146"/>
    </source>
</evidence>
<feature type="signal peptide" evidence="2">
    <location>
        <begin position="1"/>
        <end position="33"/>
    </location>
</feature>
<accession>A0A4P9WY34</accession>
<name>A0A4P9WY34_9FUNG</name>